<evidence type="ECO:0000313" key="1">
    <source>
        <dbReference type="EMBL" id="KAK1744056.1"/>
    </source>
</evidence>
<dbReference type="Proteomes" id="UP001224775">
    <property type="component" value="Unassembled WGS sequence"/>
</dbReference>
<name>A0AAD9DDX9_9STRA</name>
<keyword evidence="2" id="KW-1185">Reference proteome</keyword>
<accession>A0AAD9DDX9</accession>
<sequence length="345" mass="37637">MVNADDKAVYPYTGFFAITPPPPSDPSIIEADGGKWIRLPSDGRLVEYFVHGSTKNDAAILVDCPGGGATGALVGKLPGVAEWCEAHNVKIISPSYPGFGHSEVRPGWTIGEWPKSDLEPILEQEGVTDSFMVTGTSFGTPHAQAMAVYFGERVKVLGLRVPYVGRHVSEDVGLPLGQANMRYDSKSCNTNLIGHVIGKAFMSTVSDPASFFDEPSGASRALISCLQPKALEQIKKLNNEHEDAMQCLKYDVNRGVVVSGQGWLYMCATDTLLDHKFDVRDINRDKTNIPVIVWYAEDDEDCPPSHGAWLVEEFEGKSRSFSGFGHVGAAFVDHVKFLDEVRMVA</sequence>
<dbReference type="SUPFAM" id="SSF53474">
    <property type="entry name" value="alpha/beta-Hydrolases"/>
    <property type="match status" value="1"/>
</dbReference>
<proteinExistence type="predicted"/>
<reference evidence="1" key="1">
    <citation type="submission" date="2023-06" db="EMBL/GenBank/DDBJ databases">
        <title>Survivors Of The Sea: Transcriptome response of Skeletonema marinoi to long-term dormancy.</title>
        <authorList>
            <person name="Pinder M.I.M."/>
            <person name="Kourtchenko O."/>
            <person name="Robertson E.K."/>
            <person name="Larsson T."/>
            <person name="Maumus F."/>
            <person name="Osuna-Cruz C.M."/>
            <person name="Vancaester E."/>
            <person name="Stenow R."/>
            <person name="Vandepoele K."/>
            <person name="Ploug H."/>
            <person name="Bruchert V."/>
            <person name="Godhe A."/>
            <person name="Topel M."/>
        </authorList>
    </citation>
    <scope>NUCLEOTIDE SEQUENCE</scope>
    <source>
        <strain evidence="1">R05AC</strain>
    </source>
</reference>
<protein>
    <recommendedName>
        <fullName evidence="3">AB hydrolase-1 domain-containing protein</fullName>
    </recommendedName>
</protein>
<dbReference type="InterPro" id="IPR029058">
    <property type="entry name" value="AB_hydrolase_fold"/>
</dbReference>
<dbReference type="Gene3D" id="3.40.50.1820">
    <property type="entry name" value="alpha/beta hydrolase"/>
    <property type="match status" value="1"/>
</dbReference>
<evidence type="ECO:0000313" key="2">
    <source>
        <dbReference type="Proteomes" id="UP001224775"/>
    </source>
</evidence>
<dbReference type="AlphaFoldDB" id="A0AAD9DDX9"/>
<organism evidence="1 2">
    <name type="scientific">Skeletonema marinoi</name>
    <dbReference type="NCBI Taxonomy" id="267567"/>
    <lineage>
        <taxon>Eukaryota</taxon>
        <taxon>Sar</taxon>
        <taxon>Stramenopiles</taxon>
        <taxon>Ochrophyta</taxon>
        <taxon>Bacillariophyta</taxon>
        <taxon>Coscinodiscophyceae</taxon>
        <taxon>Thalassiosirophycidae</taxon>
        <taxon>Thalassiosirales</taxon>
        <taxon>Skeletonemataceae</taxon>
        <taxon>Skeletonema</taxon>
        <taxon>Skeletonema marinoi-dohrnii complex</taxon>
    </lineage>
</organism>
<evidence type="ECO:0008006" key="3">
    <source>
        <dbReference type="Google" id="ProtNLM"/>
    </source>
</evidence>
<comment type="caution">
    <text evidence="1">The sequence shown here is derived from an EMBL/GenBank/DDBJ whole genome shotgun (WGS) entry which is preliminary data.</text>
</comment>
<gene>
    <name evidence="1" type="ORF">QTG54_005653</name>
</gene>
<dbReference type="EMBL" id="JATAAI010000008">
    <property type="protein sequence ID" value="KAK1744056.1"/>
    <property type="molecule type" value="Genomic_DNA"/>
</dbReference>